<organism evidence="3">
    <name type="scientific">Paenibacillus sp. BIHB 4019</name>
    <dbReference type="NCBI Taxonomy" id="1870819"/>
    <lineage>
        <taxon>Bacteria</taxon>
        <taxon>Bacillati</taxon>
        <taxon>Bacillota</taxon>
        <taxon>Bacilli</taxon>
        <taxon>Bacillales</taxon>
        <taxon>Paenibacillaceae</taxon>
        <taxon>Paenibacillus</taxon>
    </lineage>
</organism>
<accession>A0A1B2DD07</accession>
<feature type="compositionally biased region" description="Gly residues" evidence="1">
    <location>
        <begin position="58"/>
        <end position="77"/>
    </location>
</feature>
<dbReference type="PROSITE" id="PS51257">
    <property type="entry name" value="PROKAR_LIPOPROTEIN"/>
    <property type="match status" value="1"/>
</dbReference>
<keyword evidence="2" id="KW-0732">Signal</keyword>
<gene>
    <name evidence="3" type="ORF">BBD42_03355</name>
</gene>
<dbReference type="EMBL" id="CP016808">
    <property type="protein sequence ID" value="ANY65601.1"/>
    <property type="molecule type" value="Genomic_DNA"/>
</dbReference>
<evidence type="ECO:0000256" key="2">
    <source>
        <dbReference type="SAM" id="SignalP"/>
    </source>
</evidence>
<feature type="region of interest" description="Disordered" evidence="1">
    <location>
        <begin position="32"/>
        <end position="77"/>
    </location>
</feature>
<name>A0A1B2DD07_9BACL</name>
<dbReference type="AlphaFoldDB" id="A0A1B2DD07"/>
<reference evidence="3" key="1">
    <citation type="submission" date="2016-08" db="EMBL/GenBank/DDBJ databases">
        <title>Complete Genome Seqeunce of Paenibacillus sp. BIHB 4019 from tea rhizoplane.</title>
        <authorList>
            <person name="Thakur R."/>
            <person name="Swarnkar M.K."/>
            <person name="Gulati A."/>
        </authorList>
    </citation>
    <scope>NUCLEOTIDE SEQUENCE [LARGE SCALE GENOMIC DNA]</scope>
    <source>
        <strain evidence="3">BIHB4019</strain>
    </source>
</reference>
<evidence type="ECO:0000256" key="1">
    <source>
        <dbReference type="SAM" id="MobiDB-lite"/>
    </source>
</evidence>
<sequence length="77" mass="7748">MRSTRYGFALILVMLSCSLVLASCETITAQAITQSDTGSRGNGGAGMNVRPDTNGMPGIDGGSMGRNGGQGRGGGRP</sequence>
<protein>
    <submittedName>
        <fullName evidence="3">Uncharacterized protein</fullName>
    </submittedName>
</protein>
<feature type="chain" id="PRO_5038335302" evidence="2">
    <location>
        <begin position="23"/>
        <end position="77"/>
    </location>
</feature>
<proteinExistence type="predicted"/>
<dbReference type="RefSeq" id="WP_099516992.1">
    <property type="nucleotide sequence ID" value="NZ_CP016808.1"/>
</dbReference>
<feature type="signal peptide" evidence="2">
    <location>
        <begin position="1"/>
        <end position="22"/>
    </location>
</feature>
<evidence type="ECO:0000313" key="3">
    <source>
        <dbReference type="EMBL" id="ANY65601.1"/>
    </source>
</evidence>